<organism evidence="3 4">
    <name type="scientific">Tieghemiomyces parasiticus</name>
    <dbReference type="NCBI Taxonomy" id="78921"/>
    <lineage>
        <taxon>Eukaryota</taxon>
        <taxon>Fungi</taxon>
        <taxon>Fungi incertae sedis</taxon>
        <taxon>Zoopagomycota</taxon>
        <taxon>Kickxellomycotina</taxon>
        <taxon>Dimargaritomycetes</taxon>
        <taxon>Dimargaritales</taxon>
        <taxon>Dimargaritaceae</taxon>
        <taxon>Tieghemiomyces</taxon>
    </lineage>
</organism>
<feature type="region of interest" description="Disordered" evidence="1">
    <location>
        <begin position="259"/>
        <end position="292"/>
    </location>
</feature>
<gene>
    <name evidence="3" type="primary">gpi1_1</name>
    <name evidence="3" type="ORF">IWQ60_004733</name>
</gene>
<dbReference type="OrthoDB" id="70250at2759"/>
<feature type="region of interest" description="Disordered" evidence="1">
    <location>
        <begin position="771"/>
        <end position="816"/>
    </location>
</feature>
<dbReference type="InterPro" id="IPR007720">
    <property type="entry name" value="PigQ/GPI1"/>
</dbReference>
<evidence type="ECO:0000256" key="2">
    <source>
        <dbReference type="SAM" id="Phobius"/>
    </source>
</evidence>
<dbReference type="PANTHER" id="PTHR21329">
    <property type="entry name" value="PHOSPHATIDYLINOSITOL N-ACETYLGLUCOSAMINYLTRANSFERASE SUBUNIT Q-RELATED"/>
    <property type="match status" value="1"/>
</dbReference>
<accession>A0A9W8A8B9</accession>
<feature type="transmembrane region" description="Helical" evidence="2">
    <location>
        <begin position="559"/>
        <end position="583"/>
    </location>
</feature>
<feature type="region of interest" description="Disordered" evidence="1">
    <location>
        <begin position="720"/>
        <end position="758"/>
    </location>
</feature>
<feature type="region of interest" description="Disordered" evidence="1">
    <location>
        <begin position="161"/>
        <end position="201"/>
    </location>
</feature>
<feature type="transmembrane region" description="Helical" evidence="2">
    <location>
        <begin position="589"/>
        <end position="619"/>
    </location>
</feature>
<feature type="compositionally biased region" description="Basic residues" evidence="1">
    <location>
        <begin position="787"/>
        <end position="796"/>
    </location>
</feature>
<dbReference type="GO" id="GO:0005783">
    <property type="term" value="C:endoplasmic reticulum"/>
    <property type="evidence" value="ECO:0007669"/>
    <property type="project" value="TreeGrafter"/>
</dbReference>
<dbReference type="AlphaFoldDB" id="A0A9W8A8B9"/>
<dbReference type="Pfam" id="PF05024">
    <property type="entry name" value="Gpi1"/>
    <property type="match status" value="1"/>
</dbReference>
<reference evidence="3" key="1">
    <citation type="submission" date="2022-07" db="EMBL/GenBank/DDBJ databases">
        <title>Phylogenomic reconstructions and comparative analyses of Kickxellomycotina fungi.</title>
        <authorList>
            <person name="Reynolds N.K."/>
            <person name="Stajich J.E."/>
            <person name="Barry K."/>
            <person name="Grigoriev I.V."/>
            <person name="Crous P."/>
            <person name="Smith M.E."/>
        </authorList>
    </citation>
    <scope>NUCLEOTIDE SEQUENCE</scope>
    <source>
        <strain evidence="3">RSA 861</strain>
    </source>
</reference>
<dbReference type="EMBL" id="JANBPT010000236">
    <property type="protein sequence ID" value="KAJ1925173.1"/>
    <property type="molecule type" value="Genomic_DNA"/>
</dbReference>
<dbReference type="Proteomes" id="UP001150569">
    <property type="component" value="Unassembled WGS sequence"/>
</dbReference>
<dbReference type="GO" id="GO:0016020">
    <property type="term" value="C:membrane"/>
    <property type="evidence" value="ECO:0007669"/>
    <property type="project" value="InterPro"/>
</dbReference>
<feature type="transmembrane region" description="Helical" evidence="2">
    <location>
        <begin position="302"/>
        <end position="324"/>
    </location>
</feature>
<evidence type="ECO:0000313" key="4">
    <source>
        <dbReference type="Proteomes" id="UP001150569"/>
    </source>
</evidence>
<dbReference type="PANTHER" id="PTHR21329:SF3">
    <property type="entry name" value="PHOSPHATIDYLINOSITOL N-ACETYLGLUCOSAMINYLTRANSFERASE SUBUNIT Q"/>
    <property type="match status" value="1"/>
</dbReference>
<sequence length="948" mass="106833">MTAVRVAQIYWPVSELPQLRPSANAPPTRVYVLGWEVVPQVYCVCDLVRGLDYPAIQRGLAALASHHLFADIKLAPPTILGTLDTDEAVDWEDSVHLDLELHLALDSARRLKRLTPATSYGESAERTEFIVFDPEKVNFSFHLSVHPLMLDIASNLMGSSGRNTHGPLPAAQATPSPQPLTQGTPTSSVAPSTAEIQSGAPNEPPTLVAVLNHVNAVQTVQVLVRYYLRSTRSRWLHFSWLNFLREPLHLPQLGPAATVDPNCSGTPTSPPQLASAPPSSLPPPRREPSPDPAPVPVSPFPFTRPLLCFVIFLRVISELLLRVLNFQYRRFMLKRSTAIGQQLDLRLRQISNTPWHYIMLRRKFWNDPCRRTALYINFYNHLWQIIGDVFIGLVVRHLILHHVSGAGSASSRLPDLAAARVLHTRLHYYAVTSLESMIEWLMGWPAGMKLNPQLDEFLGELFLWLIRLWTLLIHPAQPTTLSFVRLVARCGILGASFQVALLSDYISIVTLHIYWFYAVAARIYHWQLSTLHSLLNLFRGRRINPLRSRVDSCNFELDQLLLGTILLSLVLFLFPTIAVYYLTFAVSRVGIIVIQGALEMILAALNHFPFFAIVLRFFLPRRFPGGIRLSLSRPDAFWRDSTPLRYRLRRSLAAAAYVVRRGFGRTVPVASTSWRAEWSPLSRPRRFSGRGGTVNSDQGPDRVDREHEIYAGTVVTETDGTARRPRRFSLQSYFARAPRRKSSVGDTPGSPSRAPDTPYIRAASTLSLPTIVTPPRGTLVYPTERHSSRRDRRRASRGSTAGPRMVSLLDDGGQTTLAPTRRRSAVSDQIITVYGPDDVTALIPRSFQPTPMTTTTAPTLDRPRRLPTVTVYLKIENNPLPFSGVFFQYFQLWKQLGEHYFSVSIMKSFITGELIRPVPRLQYTMFPEAIPSLESMWRQMLNTSDRPT</sequence>
<keyword evidence="4" id="KW-1185">Reference proteome</keyword>
<keyword evidence="2" id="KW-0812">Transmembrane</keyword>
<name>A0A9W8A8B9_9FUNG</name>
<keyword evidence="2" id="KW-0472">Membrane</keyword>
<protein>
    <submittedName>
        <fullName evidence="3">Pig-Q</fullName>
    </submittedName>
</protein>
<keyword evidence="2" id="KW-1133">Transmembrane helix</keyword>
<comment type="caution">
    <text evidence="3">The sequence shown here is derived from an EMBL/GenBank/DDBJ whole genome shotgun (WGS) entry which is preliminary data.</text>
</comment>
<dbReference type="GO" id="GO:0006506">
    <property type="term" value="P:GPI anchor biosynthetic process"/>
    <property type="evidence" value="ECO:0007669"/>
    <property type="project" value="InterPro"/>
</dbReference>
<feature type="compositionally biased region" description="Polar residues" evidence="1">
    <location>
        <begin position="173"/>
        <end position="200"/>
    </location>
</feature>
<proteinExistence type="predicted"/>
<evidence type="ECO:0000256" key="1">
    <source>
        <dbReference type="SAM" id="MobiDB-lite"/>
    </source>
</evidence>
<evidence type="ECO:0000313" key="3">
    <source>
        <dbReference type="EMBL" id="KAJ1925173.1"/>
    </source>
</evidence>